<feature type="transmembrane region" description="Helical" evidence="1">
    <location>
        <begin position="130"/>
        <end position="151"/>
    </location>
</feature>
<keyword evidence="1" id="KW-0472">Membrane</keyword>
<feature type="transmembrane region" description="Helical" evidence="1">
    <location>
        <begin position="95"/>
        <end position="121"/>
    </location>
</feature>
<feature type="transmembrane region" description="Helical" evidence="1">
    <location>
        <begin position="12"/>
        <end position="32"/>
    </location>
</feature>
<dbReference type="EMBL" id="HBUF01346377">
    <property type="protein sequence ID" value="CAG6709762.1"/>
    <property type="molecule type" value="Transcribed_RNA"/>
</dbReference>
<sequence length="183" mass="18507">MVLSSTLSFTSFCLGSSILLLLSTGAISLHFIGNGVTFSSVLVVVGSSCFITNSTVVGVGSDLGTISADGLVSTGGTATVNLLSTTEGFSSTDGLISGLISSPGGIALKSLLLLLVVFVLVSDKGLNSNLILVSFTFLVSESCGISTVSSLDLRLAVSPNVELVLFRLILFGIGTVGLLIVLV</sequence>
<organism evidence="2">
    <name type="scientific">Cacopsylla melanoneura</name>
    <dbReference type="NCBI Taxonomy" id="428564"/>
    <lineage>
        <taxon>Eukaryota</taxon>
        <taxon>Metazoa</taxon>
        <taxon>Ecdysozoa</taxon>
        <taxon>Arthropoda</taxon>
        <taxon>Hexapoda</taxon>
        <taxon>Insecta</taxon>
        <taxon>Pterygota</taxon>
        <taxon>Neoptera</taxon>
        <taxon>Paraneoptera</taxon>
        <taxon>Hemiptera</taxon>
        <taxon>Sternorrhyncha</taxon>
        <taxon>Psylloidea</taxon>
        <taxon>Psyllidae</taxon>
        <taxon>Psyllinae</taxon>
        <taxon>Cacopsylla</taxon>
    </lineage>
</organism>
<accession>A0A8D8US44</accession>
<evidence type="ECO:0000313" key="2">
    <source>
        <dbReference type="EMBL" id="CAG6709762.1"/>
    </source>
</evidence>
<keyword evidence="1" id="KW-0812">Transmembrane</keyword>
<protein>
    <submittedName>
        <fullName evidence="2">Uncharacterized protein</fullName>
    </submittedName>
</protein>
<proteinExistence type="predicted"/>
<reference evidence="2" key="1">
    <citation type="submission" date="2021-05" db="EMBL/GenBank/DDBJ databases">
        <authorList>
            <person name="Alioto T."/>
            <person name="Alioto T."/>
            <person name="Gomez Garrido J."/>
        </authorList>
    </citation>
    <scope>NUCLEOTIDE SEQUENCE</scope>
</reference>
<keyword evidence="1" id="KW-1133">Transmembrane helix</keyword>
<feature type="transmembrane region" description="Helical" evidence="1">
    <location>
        <begin position="163"/>
        <end position="182"/>
    </location>
</feature>
<evidence type="ECO:0000256" key="1">
    <source>
        <dbReference type="SAM" id="Phobius"/>
    </source>
</evidence>
<name>A0A8D8US44_9HEMI</name>
<dbReference type="AlphaFoldDB" id="A0A8D8US44"/>